<organism evidence="2 3">
    <name type="scientific">Bathycoccus prasinos</name>
    <dbReference type="NCBI Taxonomy" id="41875"/>
    <lineage>
        <taxon>Eukaryota</taxon>
        <taxon>Viridiplantae</taxon>
        <taxon>Chlorophyta</taxon>
        <taxon>Mamiellophyceae</taxon>
        <taxon>Mamiellales</taxon>
        <taxon>Bathycoccaceae</taxon>
        <taxon>Bathycoccus</taxon>
    </lineage>
</organism>
<evidence type="ECO:0000313" key="3">
    <source>
        <dbReference type="Proteomes" id="UP000198341"/>
    </source>
</evidence>
<dbReference type="Proteomes" id="UP000198341">
    <property type="component" value="Chromosome 3"/>
</dbReference>
<dbReference type="KEGG" id="bpg:Bathy03g00600"/>
<feature type="compositionally biased region" description="Basic and acidic residues" evidence="1">
    <location>
        <begin position="21"/>
        <end position="30"/>
    </location>
</feature>
<dbReference type="EMBL" id="FO082276">
    <property type="protein sequence ID" value="CCO15618.1"/>
    <property type="molecule type" value="Genomic_DNA"/>
</dbReference>
<accession>K8F256</accession>
<dbReference type="GeneID" id="19016598"/>
<feature type="compositionally biased region" description="Low complexity" evidence="1">
    <location>
        <begin position="127"/>
        <end position="137"/>
    </location>
</feature>
<sequence length="239" mass="26900">MGGTSSKPEPGFPVDTSELDGDLRLPSRAEDDGEEEEVFFSAQKVTEKDDEEEDEDKEEEEEMTTIPETSSETQKARETREPGSASVKKKTKTVKDRKGSSVSSPPRPTRKRGRSPTQEEEEEEMTPAKPKAAASAVKRSKMIEVAKFSTRKSEEKTKKKRKIQTPHLSTGSYLPASSKHRVENELKRIDAVQLATKLDFVSPNYPSTRRSEQFKRHALRSSRRGELPTSSPQTTMEWA</sequence>
<feature type="region of interest" description="Disordered" evidence="1">
    <location>
        <begin position="202"/>
        <end position="239"/>
    </location>
</feature>
<reference evidence="2 3" key="1">
    <citation type="submission" date="2011-10" db="EMBL/GenBank/DDBJ databases">
        <authorList>
            <person name="Genoscope - CEA"/>
        </authorList>
    </citation>
    <scope>NUCLEOTIDE SEQUENCE [LARGE SCALE GENOMIC DNA]</scope>
    <source>
        <strain evidence="2 3">RCC 1105</strain>
    </source>
</reference>
<keyword evidence="3" id="KW-1185">Reference proteome</keyword>
<protein>
    <submittedName>
        <fullName evidence="2">Uncharacterized protein</fullName>
    </submittedName>
</protein>
<feature type="compositionally biased region" description="Acidic residues" evidence="1">
    <location>
        <begin position="48"/>
        <end position="63"/>
    </location>
</feature>
<evidence type="ECO:0000313" key="2">
    <source>
        <dbReference type="EMBL" id="CCO15618.1"/>
    </source>
</evidence>
<gene>
    <name evidence="2" type="ORF">Bathy03g00600</name>
</gene>
<dbReference type="AlphaFoldDB" id="K8F256"/>
<feature type="compositionally biased region" description="Polar residues" evidence="1">
    <location>
        <begin position="228"/>
        <end position="239"/>
    </location>
</feature>
<feature type="region of interest" description="Disordered" evidence="1">
    <location>
        <begin position="1"/>
        <end position="179"/>
    </location>
</feature>
<evidence type="ECO:0000256" key="1">
    <source>
        <dbReference type="SAM" id="MobiDB-lite"/>
    </source>
</evidence>
<proteinExistence type="predicted"/>
<dbReference type="RefSeq" id="XP_007514181.1">
    <property type="nucleotide sequence ID" value="XM_007514119.1"/>
</dbReference>
<name>K8F256_9CHLO</name>